<dbReference type="InterPro" id="IPR041555">
    <property type="entry name" value="MG3"/>
</dbReference>
<organism evidence="2 3">
    <name type="scientific">Engystomops pustulosus</name>
    <name type="common">Tungara frog</name>
    <name type="synonym">Physalaemus pustulosus</name>
    <dbReference type="NCBI Taxonomy" id="76066"/>
    <lineage>
        <taxon>Eukaryota</taxon>
        <taxon>Metazoa</taxon>
        <taxon>Chordata</taxon>
        <taxon>Craniata</taxon>
        <taxon>Vertebrata</taxon>
        <taxon>Euteleostomi</taxon>
        <taxon>Amphibia</taxon>
        <taxon>Batrachia</taxon>
        <taxon>Anura</taxon>
        <taxon>Neobatrachia</taxon>
        <taxon>Hyloidea</taxon>
        <taxon>Leptodactylidae</taxon>
        <taxon>Leiuperinae</taxon>
        <taxon>Engystomops</taxon>
    </lineage>
</organism>
<dbReference type="Proteomes" id="UP000824782">
    <property type="component" value="Unassembled WGS sequence"/>
</dbReference>
<evidence type="ECO:0000313" key="3">
    <source>
        <dbReference type="Proteomes" id="UP000824782"/>
    </source>
</evidence>
<protein>
    <recommendedName>
        <fullName evidence="1">Macroglobulin domain-containing protein</fullName>
    </recommendedName>
</protein>
<dbReference type="InterPro" id="IPR050473">
    <property type="entry name" value="A2M/Complement_sys"/>
</dbReference>
<evidence type="ECO:0000313" key="2">
    <source>
        <dbReference type="EMBL" id="KAG8551761.1"/>
    </source>
</evidence>
<keyword evidence="3" id="KW-1185">Reference proteome</keyword>
<accession>A0AAV6ZR70</accession>
<gene>
    <name evidence="2" type="ORF">GDO81_004250</name>
</gene>
<dbReference type="EMBL" id="WNYA01000011">
    <property type="protein sequence ID" value="KAG8551761.1"/>
    <property type="molecule type" value="Genomic_DNA"/>
</dbReference>
<dbReference type="AlphaFoldDB" id="A0AAV6ZR70"/>
<comment type="caution">
    <text evidence="2">The sequence shown here is derived from an EMBL/GenBank/DDBJ whole genome shotgun (WGS) entry which is preliminary data.</text>
</comment>
<feature type="domain" description="Macroglobulin" evidence="1">
    <location>
        <begin position="31"/>
        <end position="123"/>
    </location>
</feature>
<dbReference type="Pfam" id="PF17791">
    <property type="entry name" value="MG3"/>
    <property type="match status" value="1"/>
</dbReference>
<sequence length="187" mass="21737">MSFHLADEVMLGQYEITLPSYREKKTFTVEEYVSKRFEVNIKAPKVIGVRDKSFHLEICGRYTYGKPVEGYMDIFVYHKHRWTSKGASTEGEEDDNAIKIKHEKADSNGCITKDISFGKFNISRSSTSQTVGIKALLTEDQTGHTEQATAEVFVNLYKKILFPKEVFYYQKGLPYRNKVRSKCRMWY</sequence>
<dbReference type="PANTHER" id="PTHR11412">
    <property type="entry name" value="MACROGLOBULIN / COMPLEMENT"/>
    <property type="match status" value="1"/>
</dbReference>
<reference evidence="2" key="1">
    <citation type="thesis" date="2020" institute="ProQuest LLC" country="789 East Eisenhower Parkway, Ann Arbor, MI, USA">
        <title>Comparative Genomics and Chromosome Evolution.</title>
        <authorList>
            <person name="Mudd A.B."/>
        </authorList>
    </citation>
    <scope>NUCLEOTIDE SEQUENCE</scope>
    <source>
        <strain evidence="2">237g6f4</strain>
        <tissue evidence="2">Blood</tissue>
    </source>
</reference>
<proteinExistence type="predicted"/>
<evidence type="ECO:0000259" key="1">
    <source>
        <dbReference type="Pfam" id="PF17791"/>
    </source>
</evidence>
<dbReference type="PANTHER" id="PTHR11412:SF181">
    <property type="entry name" value="ALPHA-2-MACROGLOBULIN-LIKE PROTEIN 1"/>
    <property type="match status" value="1"/>
</dbReference>
<dbReference type="Gene3D" id="2.60.40.1940">
    <property type="match status" value="1"/>
</dbReference>
<name>A0AAV6ZR70_ENGPU</name>